<evidence type="ECO:0000256" key="15">
    <source>
        <dbReference type="PROSITE-ProRule" id="PRU00302"/>
    </source>
</evidence>
<feature type="compositionally biased region" description="Polar residues" evidence="16">
    <location>
        <begin position="2476"/>
        <end position="2494"/>
    </location>
</feature>
<dbReference type="FunFam" id="2.10.25.10:FF:000037">
    <property type="entry name" value="Signal peptide, CUB domain and EGF-like domain-containing 2"/>
    <property type="match status" value="1"/>
</dbReference>
<feature type="domain" description="EGF-like" evidence="17">
    <location>
        <begin position="1295"/>
        <end position="1331"/>
    </location>
</feature>
<feature type="compositionally biased region" description="Basic residues" evidence="16">
    <location>
        <begin position="2642"/>
        <end position="2651"/>
    </location>
</feature>
<keyword evidence="12" id="KW-0675">Receptor</keyword>
<dbReference type="STRING" id="456900.A0A151I6N0"/>
<dbReference type="PROSITE" id="PS50825">
    <property type="entry name" value="HYR"/>
    <property type="match status" value="1"/>
</dbReference>
<evidence type="ECO:0000259" key="17">
    <source>
        <dbReference type="PROSITE" id="PS50026"/>
    </source>
</evidence>
<feature type="disulfide bond" evidence="14">
    <location>
        <begin position="1498"/>
        <end position="1508"/>
    </location>
</feature>
<dbReference type="InterPro" id="IPR050751">
    <property type="entry name" value="ECM_structural_protein"/>
</dbReference>
<feature type="disulfide bond" evidence="15">
    <location>
        <begin position="1686"/>
        <end position="1713"/>
    </location>
</feature>
<dbReference type="PROSITE" id="PS50923">
    <property type="entry name" value="SUSHI"/>
    <property type="match status" value="1"/>
</dbReference>
<dbReference type="GO" id="GO:0006897">
    <property type="term" value="P:endocytosis"/>
    <property type="evidence" value="ECO:0007669"/>
    <property type="project" value="UniProtKB-KW"/>
</dbReference>
<keyword evidence="4 14" id="KW-0245">EGF-like domain</keyword>
<feature type="domain" description="HYR" evidence="18">
    <location>
        <begin position="1827"/>
        <end position="1909"/>
    </location>
</feature>
<keyword evidence="5" id="KW-0254">Endocytosis</keyword>
<evidence type="ECO:0000256" key="6">
    <source>
        <dbReference type="ARBA" id="ARBA00022692"/>
    </source>
</evidence>
<evidence type="ECO:0000313" key="20">
    <source>
        <dbReference type="EMBL" id="KYM93760.1"/>
    </source>
</evidence>
<organism evidence="20 21">
    <name type="scientific">Cyphomyrmex costatus</name>
    <dbReference type="NCBI Taxonomy" id="456900"/>
    <lineage>
        <taxon>Eukaryota</taxon>
        <taxon>Metazoa</taxon>
        <taxon>Ecdysozoa</taxon>
        <taxon>Arthropoda</taxon>
        <taxon>Hexapoda</taxon>
        <taxon>Insecta</taxon>
        <taxon>Pterygota</taxon>
        <taxon>Neoptera</taxon>
        <taxon>Endopterygota</taxon>
        <taxon>Hymenoptera</taxon>
        <taxon>Apocrita</taxon>
        <taxon>Aculeata</taxon>
        <taxon>Formicoidea</taxon>
        <taxon>Formicidae</taxon>
        <taxon>Myrmicinae</taxon>
        <taxon>Cyphomyrmex</taxon>
    </lineage>
</organism>
<feature type="region of interest" description="Disordered" evidence="16">
    <location>
        <begin position="62"/>
        <end position="93"/>
    </location>
</feature>
<dbReference type="Pfam" id="PF14670">
    <property type="entry name" value="FXa_inhibition"/>
    <property type="match status" value="6"/>
</dbReference>
<dbReference type="PROSITE" id="PS01186">
    <property type="entry name" value="EGF_2"/>
    <property type="match status" value="15"/>
</dbReference>
<evidence type="ECO:0000256" key="9">
    <source>
        <dbReference type="ARBA" id="ARBA00022989"/>
    </source>
</evidence>
<feature type="region of interest" description="Disordered" evidence="16">
    <location>
        <begin position="1929"/>
        <end position="1969"/>
    </location>
</feature>
<dbReference type="Pfam" id="PF02494">
    <property type="entry name" value="HYR"/>
    <property type="match status" value="1"/>
</dbReference>
<dbReference type="GO" id="GO:0005509">
    <property type="term" value="F:calcium ion binding"/>
    <property type="evidence" value="ECO:0007669"/>
    <property type="project" value="InterPro"/>
</dbReference>
<keyword evidence="15" id="KW-0768">Sushi</keyword>
<dbReference type="FunFam" id="2.10.25.10:FF:000119">
    <property type="entry name" value="vitamin K-dependent protein S"/>
    <property type="match status" value="1"/>
</dbReference>
<sequence length="2810" mass="309523">MLRGRKIATCTADGWDRPVPKCVPNIITQRFRHELYVGDEPIAPDRSKVQIARDRLKALERIDDLKKQRKTKEGKKRKKKRKRPVKSSSRLPTATRLNETVVSQLDISCAAKKILRKGLIKAPSIEHARPAKYARRKNILPPYNRYLVAVYECADGYVFVDSTTDRLFCSNGTWLGRRPRCVRDNPETPTDKVKRCDQGTGECEHVCEDTPSGIKCSCFDGFRAKGPSCIDVDECAEGTAKCTDICRNEPGSYSCECHRGFQLGTDGRSCQDINECFSNNGHGPCQGTCRNLEGSYECSCADIPGYKLAADNHTCEDIDECALNNANCSHLCLNTPGSVFCLCSDGFYLTNDWKTCQDVNECEVTPEICAENTECENTVGSYKCTSRIHPYVVTKILREEDYDDDEYENSENYDYEEEITKLPQSSQCESGFKTNENLECVDIKECVKNETHRCQHECVKEPGGYHCACRAGYVLAEDGATCEDVDECDVSPMPCSHICRNTAGAYVCECFSGFMLTDDNVTCAEDLRTCFSRRLSKPCSHTCEDTAEGSRCVCPTGYELSDDRATCTDVDECVCREGYVLQQDGKTCLDVDECLEDEHDCSHECVNAVGSYRCACPRNMKLLVDGLTCGDPACPSGLRQNEGGQCRDVDENHEGSYSCLCPVGMELEEDNRTCAVIPEDECASSQGNNNCTCPAGYAYSREERICEDTDECQDKQTHNCSHECINTDGSYHCECPSGWRLREDSRTCQELLDDPCSKDHGCSHTCERDGDSVRCGCPEGHEILDDGRTCRDVDECSEGSHACSHVCINVEGAYRCRCPSGFWLEDDHRTCRYVDECSSEEADCSHGCFNTNGTYNCTCPKGYELQDDDKTCEVVDWCTASNNPCSHSCTNHNDTYACSCPAGYQIGDDGRICEDVNECVRDNGGCSHLCANTEGSVECACPENYELLKDDGKTCVEINACSIDNGGCSHFCHHEDDRLFCSCPPGMALSEETLCTYENDCLQDNGGCSHLCYHEAGNVTCACPPGMILAEDQRLCVQEDGCAIENGGCSHFCHDHDVVCECPAGYRLSPRDNATCADIDECLELLDNCTHQCLNVLGGFDCSCNAGFSQNPQDPTLCDDVDECQLENAGCSHSCVNLVGTFRCQCPMGYVLEQNNKTCVLVDGCRNGNGNCSHHCHPVEGPDGIPSTRCSCPLGYRLRRDLKTCEDINECEEFENDVESPGCSHICANTEGGYDCECPLGYILMPDDRKKCVDVDECLTGHHNCTHDCVNLLGGYTCTCYKGHYLHPDNFTCLDIDECLERNGECSHNCTNTIGGHSCSCPTGYELSQDEKTCVDIDECASDNGGCDHECVNTPGFFRCECPPNHESWNGSCRLFDPCRDRNGGCEQICAAVNGTVICSCEKGFQKDEIDGFKCRDIDECEDQHGCDQICVNNLGSYECKCKEGFQKMLNSTCEDVDECAAGICKGNKCINVPGSYRCECEAGYRFHGDTCVDVDECLEEAPCSERCVNTPGSYYCTCPAGFQLEGDKCVGKFEACNRTVNFHPENTECNCNIAATFLRRCCNIVDIDECEWRRGRCDQECINTVGSFACACRAGYTLISRSQCQDANECLNRNGGCTGECINTAGSYYCACSEDLVLAPDERTCVSPTSRCRAMEPPIHGEIRCPGHPSGASVYPQGAKCHVRCRRGFRLEGAHTRHCVSDGRWNGKEPICLREVATDPLYNPNTPRPFVSCPQDMDVELPARQNTIRVTFPQPKSNMDWWRFLRNFRADKIQNIKSFYLYVHASPPWAKQLQADLPAGTTVVTFTAWSPVSNYTSTCRIVIRVRDTENPKVTMCPVSFEVRLSPGERSRLIFWQEPTFTDNVGVEHVYKTRGPGHVMYPGIHNVRYVASDAAGNRAECHFSIHVRAPHTSLHSEFARGINSAATLRSNSGISRSSSRRGTDRGRIGDRGSKTQTRRPSPERPSFFADSRHPIIDISDLDYKAYRYKLIEAILRKQYDDYQPPGDVVLNSLHLNCSDSADSAIGIRLNDRYDHSLFDFVEEYYDVADATIGRKNVERLHPLGHFLSKGTRKLWTSEKETETISDNGIDRENSGNHLPTGNVDGNPPKLFGMDDNGNPCIRASLEEVPEITTSDRDSKSGVSISRKTIATRSRECADKAALGHDAEDDCPQFADSSGRKESSATRDGRPAGAGNPWNILTFPRAATSLDERRKATGSPRPGTSAGRSRESEKKLEAYPALTVFPLSGKRRADREAAGGRSNLISVSSSEIASIPSESSRRREDETSCRSRESSISPRNRGGAPSSRPPWMSGNRSTSFNRKYGGNITEISAAARAAGPTSARGSGPPGQKSTVPSGRRSMESSTTSTSRNPALSRRAASFVAPREREFTGMTTERQRGENFTTRLRSKSKDVGSVVTLEDNEEERTSKTTDPRPPGEKMSAGGAAAISTMPDNAASSFLSSATRTPLGRPRKRSGTSAFFANAPATESETWSPTKEPELITSRSGITDDVAARGRPRSGNNAPTRPLDPESPSVVDGRENRTKLNRGEGRRLRRLRSAENPSKGAPLSPQIELSAEVLSPADDTDKSAIPDSEKFTGLTSRIDSRENAGAARRSGEIRARRTRTENSVKSNVGSSDVARSRVPKITRNPRARPAASMNDLSGKKRGSVADVATAPRDANSETRSGLNGVKLNPRSNGTADDEMGHADESPRERDEELRLPRHDSKIGLAMNFALKRYIKMLKEGLRDHGDEDGVALASLSLSDAVSILSEQRTPLSPEEIQELQAVLDRIERNPELLCKLSYSSVESVA</sequence>
<dbReference type="InterPro" id="IPR049883">
    <property type="entry name" value="NOTCH1_EGF-like"/>
</dbReference>
<accession>A0A151I6N0</accession>
<feature type="domain" description="EGF-like" evidence="17">
    <location>
        <begin position="833"/>
        <end position="873"/>
    </location>
</feature>
<evidence type="ECO:0000256" key="16">
    <source>
        <dbReference type="SAM" id="MobiDB-lite"/>
    </source>
</evidence>
<feature type="compositionally biased region" description="Basic and acidic residues" evidence="16">
    <location>
        <begin position="2703"/>
        <end position="2723"/>
    </location>
</feature>
<dbReference type="SMART" id="SM00181">
    <property type="entry name" value="EGF"/>
    <property type="match status" value="31"/>
</dbReference>
<feature type="compositionally biased region" description="Low complexity" evidence="16">
    <location>
        <begin position="2356"/>
        <end position="2370"/>
    </location>
</feature>
<evidence type="ECO:0000256" key="11">
    <source>
        <dbReference type="ARBA" id="ARBA00023157"/>
    </source>
</evidence>
<dbReference type="InterPro" id="IPR000436">
    <property type="entry name" value="Sushi_SCR_CCP_dom"/>
</dbReference>
<dbReference type="InterPro" id="IPR003410">
    <property type="entry name" value="HYR_dom"/>
</dbReference>
<dbReference type="EMBL" id="KQ978464">
    <property type="protein sequence ID" value="KYM93760.1"/>
    <property type="molecule type" value="Genomic_DNA"/>
</dbReference>
<evidence type="ECO:0000256" key="3">
    <source>
        <dbReference type="ARBA" id="ARBA00022525"/>
    </source>
</evidence>
<dbReference type="InterPro" id="IPR035976">
    <property type="entry name" value="Sushi/SCR/CCP_sf"/>
</dbReference>
<evidence type="ECO:0000256" key="13">
    <source>
        <dbReference type="ARBA" id="ARBA00023180"/>
    </source>
</evidence>
<evidence type="ECO:0000256" key="5">
    <source>
        <dbReference type="ARBA" id="ARBA00022583"/>
    </source>
</evidence>
<evidence type="ECO:0000256" key="1">
    <source>
        <dbReference type="ARBA" id="ARBA00004479"/>
    </source>
</evidence>
<feature type="compositionally biased region" description="Basic and acidic residues" evidence="16">
    <location>
        <begin position="2614"/>
        <end position="2627"/>
    </location>
</feature>
<feature type="compositionally biased region" description="Basic and acidic residues" evidence="16">
    <location>
        <begin position="2278"/>
        <end position="2292"/>
    </location>
</feature>
<dbReference type="InterPro" id="IPR000152">
    <property type="entry name" value="EGF-type_Asp/Asn_hydroxyl_site"/>
</dbReference>
<keyword evidence="11 14" id="KW-1015">Disulfide bond</keyword>
<comment type="subcellular location">
    <subcellularLocation>
        <location evidence="1">Membrane</location>
        <topology evidence="1">Single-pass type I membrane protein</topology>
    </subcellularLocation>
    <subcellularLocation>
        <location evidence="2">Secreted</location>
    </subcellularLocation>
</comment>
<feature type="disulfide bond" evidence="14">
    <location>
        <begin position="1460"/>
        <end position="1470"/>
    </location>
</feature>
<dbReference type="PANTHER" id="PTHR24034">
    <property type="entry name" value="EGF-LIKE DOMAIN-CONTAINING PROTEIN"/>
    <property type="match status" value="1"/>
</dbReference>
<dbReference type="PROSITE" id="PS50026">
    <property type="entry name" value="EGF_3"/>
    <property type="match status" value="13"/>
</dbReference>
<feature type="compositionally biased region" description="Basic and acidic residues" evidence="16">
    <location>
        <begin position="2584"/>
        <end position="2595"/>
    </location>
</feature>
<feature type="disulfide bond" evidence="14">
    <location>
        <begin position="1421"/>
        <end position="1431"/>
    </location>
</feature>
<dbReference type="SMART" id="SM00032">
    <property type="entry name" value="CCP"/>
    <property type="match status" value="2"/>
</dbReference>
<feature type="domain" description="EGF-like" evidence="17">
    <location>
        <begin position="708"/>
        <end position="749"/>
    </location>
</feature>
<feature type="domain" description="EGF-like" evidence="17">
    <location>
        <begin position="317"/>
        <end position="357"/>
    </location>
</feature>
<dbReference type="InterPro" id="IPR000742">
    <property type="entry name" value="EGF"/>
</dbReference>
<evidence type="ECO:0000259" key="19">
    <source>
        <dbReference type="PROSITE" id="PS50923"/>
    </source>
</evidence>
<feature type="region of interest" description="Disordered" evidence="16">
    <location>
        <begin position="2077"/>
        <end position="2146"/>
    </location>
</feature>
<name>A0A151I6N0_9HYME</name>
<dbReference type="Pfam" id="PF12662">
    <property type="entry name" value="cEGF"/>
    <property type="match status" value="7"/>
</dbReference>
<dbReference type="FunFam" id="2.10.25.10:FF:000010">
    <property type="entry name" value="Pro-epidermal growth factor"/>
    <property type="match status" value="2"/>
</dbReference>
<dbReference type="SUPFAM" id="SSF57535">
    <property type="entry name" value="Complement control module/SCR domain"/>
    <property type="match status" value="2"/>
</dbReference>
<feature type="compositionally biased region" description="Polar residues" evidence="16">
    <location>
        <begin position="2451"/>
        <end position="2465"/>
    </location>
</feature>
<dbReference type="GO" id="GO:0005576">
    <property type="term" value="C:extracellular region"/>
    <property type="evidence" value="ECO:0007669"/>
    <property type="project" value="UniProtKB-SubCell"/>
</dbReference>
<evidence type="ECO:0000256" key="8">
    <source>
        <dbReference type="ARBA" id="ARBA00022737"/>
    </source>
</evidence>
<evidence type="ECO:0000256" key="7">
    <source>
        <dbReference type="ARBA" id="ARBA00022729"/>
    </source>
</evidence>
<feature type="domain" description="EGF-like" evidence="17">
    <location>
        <begin position="1567"/>
        <end position="1606"/>
    </location>
</feature>
<feature type="compositionally biased region" description="Basic and acidic residues" evidence="16">
    <location>
        <begin position="2537"/>
        <end position="2551"/>
    </location>
</feature>
<evidence type="ECO:0000256" key="12">
    <source>
        <dbReference type="ARBA" id="ARBA00023170"/>
    </source>
</evidence>
<feature type="domain" description="EGF-like" evidence="17">
    <location>
        <begin position="484"/>
        <end position="524"/>
    </location>
</feature>
<dbReference type="InterPro" id="IPR009030">
    <property type="entry name" value="Growth_fac_rcpt_cys_sf"/>
</dbReference>
<dbReference type="FunFam" id="2.10.25.10:FF:000009">
    <property type="entry name" value="Low-density lipoprotein receptor isoform 1"/>
    <property type="match status" value="5"/>
</dbReference>
<feature type="compositionally biased region" description="Low complexity" evidence="16">
    <location>
        <begin position="2331"/>
        <end position="2349"/>
    </location>
</feature>
<dbReference type="Proteomes" id="UP000078542">
    <property type="component" value="Unassembled WGS sequence"/>
</dbReference>
<evidence type="ECO:0000256" key="10">
    <source>
        <dbReference type="ARBA" id="ARBA00023136"/>
    </source>
</evidence>
<dbReference type="InterPro" id="IPR018097">
    <property type="entry name" value="EGF_Ca-bd_CS"/>
</dbReference>
<evidence type="ECO:0000256" key="14">
    <source>
        <dbReference type="PROSITE-ProRule" id="PRU00076"/>
    </source>
</evidence>
<keyword evidence="9" id="KW-1133">Transmembrane helix</keyword>
<keyword evidence="6" id="KW-0812">Transmembrane</keyword>
<feature type="compositionally biased region" description="Basic and acidic residues" evidence="16">
    <location>
        <begin position="2077"/>
        <end position="2094"/>
    </location>
</feature>
<feature type="compositionally biased region" description="Basic and acidic residues" evidence="16">
    <location>
        <begin position="2384"/>
        <end position="2399"/>
    </location>
</feature>
<feature type="domain" description="Sushi" evidence="19">
    <location>
        <begin position="1664"/>
        <end position="1715"/>
    </location>
</feature>
<dbReference type="InterPro" id="IPR026823">
    <property type="entry name" value="cEGF"/>
</dbReference>
<dbReference type="SMART" id="SM00179">
    <property type="entry name" value="EGF_CA"/>
    <property type="match status" value="28"/>
</dbReference>
<dbReference type="Gene3D" id="2.10.70.10">
    <property type="entry name" value="Complement Module, domain 1"/>
    <property type="match status" value="1"/>
</dbReference>
<dbReference type="CDD" id="cd00054">
    <property type="entry name" value="EGF_CA"/>
    <property type="match status" value="7"/>
</dbReference>
<feature type="compositionally biased region" description="Basic and acidic residues" evidence="16">
    <location>
        <begin position="2425"/>
        <end position="2437"/>
    </location>
</feature>
<dbReference type="FunFam" id="2.10.25.10:FF:000014">
    <property type="entry name" value="Latent-transforming growth factor beta-binding protein 3"/>
    <property type="match status" value="1"/>
</dbReference>
<feature type="domain" description="EGF-like" evidence="17">
    <location>
        <begin position="1456"/>
        <end position="1493"/>
    </location>
</feature>
<feature type="compositionally biased region" description="Low complexity" evidence="16">
    <location>
        <begin position="2260"/>
        <end position="2277"/>
    </location>
</feature>
<keyword evidence="7" id="KW-0732">Signal</keyword>
<keyword evidence="21" id="KW-1185">Reference proteome</keyword>
<evidence type="ECO:0000259" key="18">
    <source>
        <dbReference type="PROSITE" id="PS50825"/>
    </source>
</evidence>
<feature type="compositionally biased region" description="Basic residues" evidence="16">
    <location>
        <begin position="67"/>
        <end position="85"/>
    </location>
</feature>
<feature type="domain" description="EGF-like" evidence="17">
    <location>
        <begin position="1417"/>
        <end position="1455"/>
    </location>
</feature>
<feature type="domain" description="EGF-like" evidence="17">
    <location>
        <begin position="792"/>
        <end position="832"/>
    </location>
</feature>
<dbReference type="Gene3D" id="2.10.25.10">
    <property type="entry name" value="Laminin"/>
    <property type="match status" value="33"/>
</dbReference>
<dbReference type="GO" id="GO:0016020">
    <property type="term" value="C:membrane"/>
    <property type="evidence" value="ECO:0007669"/>
    <property type="project" value="UniProtKB-SubCell"/>
</dbReference>
<feature type="domain" description="EGF-like" evidence="17">
    <location>
        <begin position="1120"/>
        <end position="1160"/>
    </location>
</feature>
<dbReference type="InterPro" id="IPR001881">
    <property type="entry name" value="EGF-like_Ca-bd_dom"/>
</dbReference>
<feature type="compositionally biased region" description="Basic and acidic residues" evidence="16">
    <location>
        <begin position="2177"/>
        <end position="2189"/>
    </location>
</feature>
<evidence type="ECO:0000256" key="2">
    <source>
        <dbReference type="ARBA" id="ARBA00004613"/>
    </source>
</evidence>
<dbReference type="FunFam" id="2.10.25.10:FF:000240">
    <property type="entry name" value="Vitamin K-dependent protein S"/>
    <property type="match status" value="1"/>
</dbReference>
<keyword evidence="10" id="KW-0472">Membrane</keyword>
<feature type="domain" description="EGF-like" evidence="17">
    <location>
        <begin position="1494"/>
        <end position="1531"/>
    </location>
</feature>
<protein>
    <submittedName>
        <fullName evidence="20">Fibrillin-3</fullName>
    </submittedName>
</protein>
<feature type="compositionally biased region" description="Basic and acidic residues" evidence="16">
    <location>
        <begin position="2227"/>
        <end position="2236"/>
    </location>
</feature>
<feature type="compositionally biased region" description="Basic and acidic residues" evidence="16">
    <location>
        <begin position="1941"/>
        <end position="1953"/>
    </location>
</feature>
<keyword evidence="3" id="KW-0964">Secreted</keyword>
<dbReference type="CDD" id="cd00033">
    <property type="entry name" value="CCP"/>
    <property type="match status" value="1"/>
</dbReference>
<feature type="domain" description="EGF-like" evidence="17">
    <location>
        <begin position="874"/>
        <end position="914"/>
    </location>
</feature>
<dbReference type="SUPFAM" id="SSF57196">
    <property type="entry name" value="EGF/Laminin"/>
    <property type="match status" value="6"/>
</dbReference>
<dbReference type="PROSITE" id="PS01187">
    <property type="entry name" value="EGF_CA"/>
    <property type="match status" value="7"/>
</dbReference>
<dbReference type="PANTHER" id="PTHR24034:SF89">
    <property type="entry name" value="COMPLEMENT COMPONENT C1Q RECEPTOR"/>
    <property type="match status" value="1"/>
</dbReference>
<keyword evidence="8" id="KW-0677">Repeat</keyword>
<feature type="region of interest" description="Disordered" evidence="16">
    <location>
        <begin position="2166"/>
        <end position="2723"/>
    </location>
</feature>
<keyword evidence="13" id="KW-0325">Glycoprotein</keyword>
<dbReference type="PROSITE" id="PS00010">
    <property type="entry name" value="ASX_HYDROXYL"/>
    <property type="match status" value="14"/>
</dbReference>
<proteinExistence type="predicted"/>
<dbReference type="SUPFAM" id="SSF57184">
    <property type="entry name" value="Growth factor receptor domain"/>
    <property type="match status" value="10"/>
</dbReference>
<evidence type="ECO:0000256" key="4">
    <source>
        <dbReference type="ARBA" id="ARBA00022536"/>
    </source>
</evidence>
<gene>
    <name evidence="20" type="ORF">ALC62_15604</name>
</gene>
<dbReference type="FunFam" id="2.10.25.10:FF:000005">
    <property type="entry name" value="Fibrillin 2"/>
    <property type="match status" value="3"/>
</dbReference>
<comment type="caution">
    <text evidence="14">Lacks conserved residue(s) required for the propagation of feature annotation.</text>
</comment>
<reference evidence="20 21" key="1">
    <citation type="submission" date="2016-03" db="EMBL/GenBank/DDBJ databases">
        <title>Cyphomyrmex costatus WGS genome.</title>
        <authorList>
            <person name="Nygaard S."/>
            <person name="Hu H."/>
            <person name="Boomsma J."/>
            <person name="Zhang G."/>
        </authorList>
    </citation>
    <scope>NUCLEOTIDE SEQUENCE [LARGE SCALE GENOMIC DNA]</scope>
    <source>
        <strain evidence="20">MS0001</strain>
        <tissue evidence="20">Whole body</tissue>
    </source>
</reference>
<feature type="domain" description="EGF-like" evidence="17">
    <location>
        <begin position="272"/>
        <end position="316"/>
    </location>
</feature>
<dbReference type="Pfam" id="PF07645">
    <property type="entry name" value="EGF_CA"/>
    <property type="match status" value="12"/>
</dbReference>
<evidence type="ECO:0000313" key="21">
    <source>
        <dbReference type="Proteomes" id="UP000078542"/>
    </source>
</evidence>